<name>A0A614AWU4_SALSE</name>
<sequence length="85" mass="10026">MPSFEFKTINAFYEDDIARYLIAEKITKKENINIHNLLKSILINRDIDFNKIDIVDLTEDEIEEIKTSANEILTDIDNYKKAYNL</sequence>
<comment type="caution">
    <text evidence="1">The sequence shown here is derived from an EMBL/GenBank/DDBJ whole genome shotgun (WGS) entry which is preliminary data.</text>
</comment>
<accession>A0A614AWU4</accession>
<protein>
    <submittedName>
        <fullName evidence="1">Uncharacterized protein</fullName>
    </submittedName>
</protein>
<proteinExistence type="predicted"/>
<dbReference type="AlphaFoldDB" id="A0A614AWU4"/>
<organism evidence="1">
    <name type="scientific">Salmonella senftenberg</name>
    <dbReference type="NCBI Taxonomy" id="28150"/>
    <lineage>
        <taxon>Bacteria</taxon>
        <taxon>Pseudomonadati</taxon>
        <taxon>Pseudomonadota</taxon>
        <taxon>Gammaproteobacteria</taxon>
        <taxon>Enterobacterales</taxon>
        <taxon>Enterobacteriaceae</taxon>
        <taxon>Salmonella</taxon>
    </lineage>
</organism>
<evidence type="ECO:0000313" key="1">
    <source>
        <dbReference type="EMBL" id="ECW4162003.1"/>
    </source>
</evidence>
<dbReference type="EMBL" id="AAKWII010000022">
    <property type="protein sequence ID" value="ECW4162003.1"/>
    <property type="molecule type" value="Genomic_DNA"/>
</dbReference>
<reference evidence="1" key="1">
    <citation type="submission" date="2018-07" db="EMBL/GenBank/DDBJ databases">
        <authorList>
            <consortium name="GenomeTrakr network: Whole genome sequencing for foodborne pathogen traceback"/>
        </authorList>
    </citation>
    <scope>NUCLEOTIDE SEQUENCE</scope>
    <source>
        <strain evidence="1">FDA00008985</strain>
    </source>
</reference>
<gene>
    <name evidence="1" type="ORF">AA192_23310</name>
</gene>